<feature type="transmembrane region" description="Helical" evidence="6">
    <location>
        <begin position="56"/>
        <end position="75"/>
    </location>
</feature>
<name>A0A8J4AA87_9ACTN</name>
<evidence type="ECO:0000313" key="8">
    <source>
        <dbReference type="EMBL" id="GIL25992.1"/>
    </source>
</evidence>
<evidence type="ECO:0000256" key="3">
    <source>
        <dbReference type="ARBA" id="ARBA00022692"/>
    </source>
</evidence>
<evidence type="ECO:0000256" key="2">
    <source>
        <dbReference type="ARBA" id="ARBA00022475"/>
    </source>
</evidence>
<comment type="subcellular location">
    <subcellularLocation>
        <location evidence="1">Cell membrane</location>
        <topology evidence="1">Multi-pass membrane protein</topology>
    </subcellularLocation>
</comment>
<dbReference type="Pfam" id="PF02656">
    <property type="entry name" value="DUF202"/>
    <property type="match status" value="1"/>
</dbReference>
<proteinExistence type="predicted"/>
<gene>
    <name evidence="8" type="ORF">NUM_12460</name>
</gene>
<keyword evidence="9" id="KW-1185">Reference proteome</keyword>
<dbReference type="AlphaFoldDB" id="A0A8J4AA87"/>
<dbReference type="EMBL" id="BOPO01000015">
    <property type="protein sequence ID" value="GIL25992.1"/>
    <property type="molecule type" value="Genomic_DNA"/>
</dbReference>
<dbReference type="InterPro" id="IPR052053">
    <property type="entry name" value="IM_YidH-like"/>
</dbReference>
<feature type="domain" description="DUF202" evidence="7">
    <location>
        <begin position="21"/>
        <end position="81"/>
    </location>
</feature>
<keyword evidence="5 6" id="KW-0472">Membrane</keyword>
<dbReference type="Proteomes" id="UP000614996">
    <property type="component" value="Unassembled WGS sequence"/>
</dbReference>
<comment type="caution">
    <text evidence="8">The sequence shown here is derived from an EMBL/GenBank/DDBJ whole genome shotgun (WGS) entry which is preliminary data.</text>
</comment>
<evidence type="ECO:0000256" key="5">
    <source>
        <dbReference type="ARBA" id="ARBA00023136"/>
    </source>
</evidence>
<evidence type="ECO:0000256" key="1">
    <source>
        <dbReference type="ARBA" id="ARBA00004651"/>
    </source>
</evidence>
<evidence type="ECO:0000313" key="9">
    <source>
        <dbReference type="Proteomes" id="UP000614996"/>
    </source>
</evidence>
<keyword evidence="3 6" id="KW-0812">Transmembrane</keyword>
<accession>A0A8J4AA87</accession>
<keyword evidence="2" id="KW-1003">Cell membrane</keyword>
<dbReference type="PANTHER" id="PTHR34187:SF2">
    <property type="entry name" value="DUF202 DOMAIN-CONTAINING PROTEIN"/>
    <property type="match status" value="1"/>
</dbReference>
<feature type="transmembrane region" description="Helical" evidence="6">
    <location>
        <begin position="95"/>
        <end position="115"/>
    </location>
</feature>
<evidence type="ECO:0000256" key="6">
    <source>
        <dbReference type="SAM" id="Phobius"/>
    </source>
</evidence>
<protein>
    <recommendedName>
        <fullName evidence="7">DUF202 domain-containing protein</fullName>
    </recommendedName>
</protein>
<dbReference type="RefSeq" id="WP_207123587.1">
    <property type="nucleotide sequence ID" value="NZ_BOPO01000015.1"/>
</dbReference>
<reference evidence="9" key="1">
    <citation type="journal article" date="2021" name="Int. J. Syst. Evol. Microbiol.">
        <title>Actinocatenispora comari sp. nov., an endophytic actinomycete isolated from aerial parts of Comarum salesowianum.</title>
        <authorList>
            <person name="Oyunbileg N."/>
            <person name="Iizaka Y."/>
            <person name="Hamada M."/>
            <person name="Davaapurev B.O."/>
            <person name="Fukumoto A."/>
            <person name="Tsetseg B."/>
            <person name="Kato F."/>
            <person name="Tamura T."/>
            <person name="Batkhuu J."/>
            <person name="Anzai Y."/>
        </authorList>
    </citation>
    <scope>NUCLEOTIDE SEQUENCE [LARGE SCALE GENOMIC DNA]</scope>
    <source>
        <strain evidence="9">NUM-2625</strain>
    </source>
</reference>
<dbReference type="InterPro" id="IPR003807">
    <property type="entry name" value="DUF202"/>
</dbReference>
<evidence type="ECO:0000256" key="4">
    <source>
        <dbReference type="ARBA" id="ARBA00022989"/>
    </source>
</evidence>
<dbReference type="PANTHER" id="PTHR34187">
    <property type="entry name" value="FGR18P"/>
    <property type="match status" value="1"/>
</dbReference>
<sequence>MPDEPGPDADRPTLDRSAAWRDHLANERTYLSWLRSALGVLALGLAAARFGGRGGVGAGTVLTVVAIAGLVFGAVRYRRGRRTIATGVLPGGRGLAPIVAGVVLVASFLLAFLVLELAD</sequence>
<keyword evidence="4 6" id="KW-1133">Transmembrane helix</keyword>
<dbReference type="GO" id="GO:0005886">
    <property type="term" value="C:plasma membrane"/>
    <property type="evidence" value="ECO:0007669"/>
    <property type="project" value="UniProtKB-SubCell"/>
</dbReference>
<evidence type="ECO:0000259" key="7">
    <source>
        <dbReference type="Pfam" id="PF02656"/>
    </source>
</evidence>
<organism evidence="8 9">
    <name type="scientific">Actinocatenispora comari</name>
    <dbReference type="NCBI Taxonomy" id="2807577"/>
    <lineage>
        <taxon>Bacteria</taxon>
        <taxon>Bacillati</taxon>
        <taxon>Actinomycetota</taxon>
        <taxon>Actinomycetes</taxon>
        <taxon>Micromonosporales</taxon>
        <taxon>Micromonosporaceae</taxon>
        <taxon>Actinocatenispora</taxon>
    </lineage>
</organism>